<keyword evidence="5" id="KW-0333">Golgi apparatus</keyword>
<keyword evidence="4 5" id="KW-0808">Transferase</keyword>
<evidence type="ECO:0000313" key="7">
    <source>
        <dbReference type="EMBL" id="PIK49173.1"/>
    </source>
</evidence>
<dbReference type="InterPro" id="IPR055270">
    <property type="entry name" value="Glyco_tran_10_C"/>
</dbReference>
<accession>A0A2G8KMD5</accession>
<dbReference type="PANTHER" id="PTHR11929:SF145">
    <property type="entry name" value="ALPHA-(1,3)-FUCOSYLTRANSFERASE FUT-1"/>
    <property type="match status" value="1"/>
</dbReference>
<dbReference type="InterPro" id="IPR001503">
    <property type="entry name" value="Glyco_trans_10"/>
</dbReference>
<dbReference type="Gene3D" id="3.40.50.11660">
    <property type="entry name" value="Glycosyl transferase family 10, C-terminal domain"/>
    <property type="match status" value="1"/>
</dbReference>
<dbReference type="Proteomes" id="UP000230750">
    <property type="component" value="Unassembled WGS sequence"/>
</dbReference>
<organism evidence="7 8">
    <name type="scientific">Stichopus japonicus</name>
    <name type="common">Sea cucumber</name>
    <dbReference type="NCBI Taxonomy" id="307972"/>
    <lineage>
        <taxon>Eukaryota</taxon>
        <taxon>Metazoa</taxon>
        <taxon>Echinodermata</taxon>
        <taxon>Eleutherozoa</taxon>
        <taxon>Echinozoa</taxon>
        <taxon>Holothuroidea</taxon>
        <taxon>Aspidochirotacea</taxon>
        <taxon>Aspidochirotida</taxon>
        <taxon>Stichopodidae</taxon>
        <taxon>Apostichopus</taxon>
    </lineage>
</organism>
<name>A0A2G8KMD5_STIJA</name>
<evidence type="ECO:0000256" key="3">
    <source>
        <dbReference type="ARBA" id="ARBA00022676"/>
    </source>
</evidence>
<keyword evidence="8" id="KW-1185">Reference proteome</keyword>
<reference evidence="7 8" key="1">
    <citation type="journal article" date="2017" name="PLoS Biol.">
        <title>The sea cucumber genome provides insights into morphological evolution and visceral regeneration.</title>
        <authorList>
            <person name="Zhang X."/>
            <person name="Sun L."/>
            <person name="Yuan J."/>
            <person name="Sun Y."/>
            <person name="Gao Y."/>
            <person name="Zhang L."/>
            <person name="Li S."/>
            <person name="Dai H."/>
            <person name="Hamel J.F."/>
            <person name="Liu C."/>
            <person name="Yu Y."/>
            <person name="Liu S."/>
            <person name="Lin W."/>
            <person name="Guo K."/>
            <person name="Jin S."/>
            <person name="Xu P."/>
            <person name="Storey K.B."/>
            <person name="Huan P."/>
            <person name="Zhang T."/>
            <person name="Zhou Y."/>
            <person name="Zhang J."/>
            <person name="Lin C."/>
            <person name="Li X."/>
            <person name="Xing L."/>
            <person name="Huo D."/>
            <person name="Sun M."/>
            <person name="Wang L."/>
            <person name="Mercier A."/>
            <person name="Li F."/>
            <person name="Yang H."/>
            <person name="Xiang J."/>
        </authorList>
    </citation>
    <scope>NUCLEOTIDE SEQUENCE [LARGE SCALE GENOMIC DNA]</scope>
    <source>
        <strain evidence="7">Shaxun</strain>
        <tissue evidence="7">Muscle</tissue>
    </source>
</reference>
<dbReference type="UniPathway" id="UPA00378"/>
<keyword evidence="5" id="KW-0472">Membrane</keyword>
<dbReference type="EC" id="2.4.1.-" evidence="5"/>
<dbReference type="FunFam" id="3.40.50.11660:FF:000004">
    <property type="entry name" value="Glycoprotein 3-alpha-L-fucosyltransferase A"/>
    <property type="match status" value="1"/>
</dbReference>
<dbReference type="SUPFAM" id="SSF53756">
    <property type="entry name" value="UDP-Glycosyltransferase/glycogen phosphorylase"/>
    <property type="match status" value="1"/>
</dbReference>
<feature type="domain" description="Fucosyltransferase C-terminal" evidence="6">
    <location>
        <begin position="258"/>
        <end position="425"/>
    </location>
</feature>
<dbReference type="OrthoDB" id="427096at2759"/>
<evidence type="ECO:0000256" key="5">
    <source>
        <dbReference type="RuleBase" id="RU003832"/>
    </source>
</evidence>
<sequence>MNRLHTCYLYEFLVAVTVITLGFQIIGMMDTMKVKTQTSHIEHNEVGHLSPEERWGSDRRDFDDLLTHTQAANISRAVSRTYFCNNESTGSFNILVFGGIKVIRQWQELNVLVNNFKAVDKTSHSLHVTCPYLRTTPDVVLDEGGTDIPCESNVRVVLSSNMNELTGKDIIVLGMSPYSLKIKTKVMRSKTSTNQLFVFYGVETPLRMREWIPDIGRQPVHAVWSYLESSDTVIPYGRYRKFPDGKSKRIAMETITGNKSKLIAWMGSNCVKQVFWPRMGLIYELQKYIQVDTYGKCGNLSCLPRMSEKCQHLMGEYKFYLSLENAECSDYMTEKFWDTGLIQGAVPVVYGAKKEDYERLAPPRSFIHVSDFESIESLANYLLLLDRNDILYQKYFEWRKHGEIEMVFPPLVLSSFCDVIKQYHLLKRGLLTAKELSETTWYQGCRLEAASVHHEHDFKTWRPWK</sequence>
<dbReference type="GO" id="GO:0046920">
    <property type="term" value="F:alpha-(1-&gt;3)-fucosyltransferase activity"/>
    <property type="evidence" value="ECO:0007669"/>
    <property type="project" value="TreeGrafter"/>
</dbReference>
<dbReference type="AlphaFoldDB" id="A0A2G8KMD5"/>
<evidence type="ECO:0000259" key="6">
    <source>
        <dbReference type="Pfam" id="PF00852"/>
    </source>
</evidence>
<evidence type="ECO:0000256" key="4">
    <source>
        <dbReference type="ARBA" id="ARBA00022679"/>
    </source>
</evidence>
<feature type="transmembrane region" description="Helical" evidence="5">
    <location>
        <begin position="7"/>
        <end position="29"/>
    </location>
</feature>
<protein>
    <recommendedName>
        <fullName evidence="5">Fucosyltransferase</fullName>
        <ecNumber evidence="5">2.4.1.-</ecNumber>
    </recommendedName>
</protein>
<keyword evidence="5" id="KW-0812">Transmembrane</keyword>
<evidence type="ECO:0000313" key="8">
    <source>
        <dbReference type="Proteomes" id="UP000230750"/>
    </source>
</evidence>
<proteinExistence type="inferred from homology"/>
<dbReference type="EMBL" id="MRZV01000477">
    <property type="protein sequence ID" value="PIK49173.1"/>
    <property type="molecule type" value="Genomic_DNA"/>
</dbReference>
<dbReference type="PANTHER" id="PTHR11929">
    <property type="entry name" value="ALPHA- 1,3 -FUCOSYLTRANSFERASE"/>
    <property type="match status" value="1"/>
</dbReference>
<dbReference type="Pfam" id="PF00852">
    <property type="entry name" value="Glyco_transf_10"/>
    <property type="match status" value="1"/>
</dbReference>
<gene>
    <name evidence="7" type="ORF">BSL78_13954</name>
</gene>
<keyword evidence="5" id="KW-1133">Transmembrane helix</keyword>
<keyword evidence="3 5" id="KW-0328">Glycosyltransferase</keyword>
<comment type="similarity">
    <text evidence="2 5">Belongs to the glycosyltransferase 10 family.</text>
</comment>
<evidence type="ECO:0000256" key="2">
    <source>
        <dbReference type="ARBA" id="ARBA00008919"/>
    </source>
</evidence>
<comment type="pathway">
    <text evidence="1">Protein modification; protein glycosylation.</text>
</comment>
<comment type="subcellular location">
    <subcellularLocation>
        <location evidence="5">Golgi apparatus</location>
        <location evidence="5">Golgi stack membrane</location>
        <topology evidence="5">Single-pass type II membrane protein</topology>
    </subcellularLocation>
</comment>
<evidence type="ECO:0000256" key="1">
    <source>
        <dbReference type="ARBA" id="ARBA00004922"/>
    </source>
</evidence>
<comment type="caution">
    <text evidence="7">The sequence shown here is derived from an EMBL/GenBank/DDBJ whole genome shotgun (WGS) entry which is preliminary data.</text>
</comment>
<dbReference type="InterPro" id="IPR038577">
    <property type="entry name" value="GT10-like_C_sf"/>
</dbReference>
<dbReference type="GO" id="GO:0032580">
    <property type="term" value="C:Golgi cisterna membrane"/>
    <property type="evidence" value="ECO:0007669"/>
    <property type="project" value="UniProtKB-SubCell"/>
</dbReference>